<dbReference type="EMBL" id="PDLN01000004">
    <property type="protein sequence ID" value="RDW87878.1"/>
    <property type="molecule type" value="Genomic_DNA"/>
</dbReference>
<evidence type="ECO:0000313" key="3">
    <source>
        <dbReference type="Proteomes" id="UP000256328"/>
    </source>
</evidence>
<gene>
    <name evidence="2" type="ORF">BP5796_03572</name>
</gene>
<feature type="chain" id="PRO_5017695578" evidence="1">
    <location>
        <begin position="21"/>
        <end position="271"/>
    </location>
</feature>
<feature type="signal peptide" evidence="1">
    <location>
        <begin position="1"/>
        <end position="20"/>
    </location>
</feature>
<evidence type="ECO:0000313" key="2">
    <source>
        <dbReference type="EMBL" id="RDW87878.1"/>
    </source>
</evidence>
<name>A0A3D8SQ01_9HELO</name>
<dbReference type="AlphaFoldDB" id="A0A3D8SQ01"/>
<reference evidence="2 3" key="1">
    <citation type="journal article" date="2018" name="IMA Fungus">
        <title>IMA Genome-F 9: Draft genome sequence of Annulohypoxylon stygium, Aspergillus mulundensis, Berkeleyomyces basicola (syn. Thielaviopsis basicola), Ceratocystis smalleyi, two Cercospora beticola strains, Coleophoma cylindrospora, Fusarium fracticaudum, Phialophora cf. hyalina, and Morchella septimelata.</title>
        <authorList>
            <person name="Wingfield B.D."/>
            <person name="Bills G.F."/>
            <person name="Dong Y."/>
            <person name="Huang W."/>
            <person name="Nel W.J."/>
            <person name="Swalarsk-Parry B.S."/>
            <person name="Vaghefi N."/>
            <person name="Wilken P.M."/>
            <person name="An Z."/>
            <person name="de Beer Z.W."/>
            <person name="De Vos L."/>
            <person name="Chen L."/>
            <person name="Duong T.A."/>
            <person name="Gao Y."/>
            <person name="Hammerbacher A."/>
            <person name="Kikkert J.R."/>
            <person name="Li Y."/>
            <person name="Li H."/>
            <person name="Li K."/>
            <person name="Li Q."/>
            <person name="Liu X."/>
            <person name="Ma X."/>
            <person name="Naidoo K."/>
            <person name="Pethybridge S.J."/>
            <person name="Sun J."/>
            <person name="Steenkamp E.T."/>
            <person name="van der Nest M.A."/>
            <person name="van Wyk S."/>
            <person name="Wingfield M.J."/>
            <person name="Xiong C."/>
            <person name="Yue Q."/>
            <person name="Zhang X."/>
        </authorList>
    </citation>
    <scope>NUCLEOTIDE SEQUENCE [LARGE SCALE GENOMIC DNA]</scope>
    <source>
        <strain evidence="2 3">BP5796</strain>
    </source>
</reference>
<evidence type="ECO:0000256" key="1">
    <source>
        <dbReference type="SAM" id="SignalP"/>
    </source>
</evidence>
<keyword evidence="1" id="KW-0732">Signal</keyword>
<protein>
    <submittedName>
        <fullName evidence="2">Uncharacterized protein</fullName>
    </submittedName>
</protein>
<proteinExistence type="predicted"/>
<comment type="caution">
    <text evidence="2">The sequence shown here is derived from an EMBL/GenBank/DDBJ whole genome shotgun (WGS) entry which is preliminary data.</text>
</comment>
<dbReference type="OrthoDB" id="4831122at2759"/>
<accession>A0A3D8SQ01</accession>
<keyword evidence="3" id="KW-1185">Reference proteome</keyword>
<sequence>MFSTNIVSFALLAVTALVSAAPLVTPVSSTALNGTGINSTTWQPGYILKPYEVILFGDDRMEVMHVDAYKALLAEHNIFNVDTPSLEPLVSANLTIGEFKDEEALDKRGACMSRTNTVTDTTQHFVGWDVQMSPVVRANGPRTTITVTQGYTIGNAITVGLSGDWPIVKDALKAAFKIDYQRSWSSSYSAAIAAEITPGYAGTMVSKPWTTRRYGRVLKGCVGAQKVSSNFMADSFDQGQHAGISWVAGTIELCQKQEARLTRCNGGGYFA</sequence>
<dbReference type="Proteomes" id="UP000256328">
    <property type="component" value="Unassembled WGS sequence"/>
</dbReference>
<organism evidence="2 3">
    <name type="scientific">Coleophoma crateriformis</name>
    <dbReference type="NCBI Taxonomy" id="565419"/>
    <lineage>
        <taxon>Eukaryota</taxon>
        <taxon>Fungi</taxon>
        <taxon>Dikarya</taxon>
        <taxon>Ascomycota</taxon>
        <taxon>Pezizomycotina</taxon>
        <taxon>Leotiomycetes</taxon>
        <taxon>Helotiales</taxon>
        <taxon>Dermateaceae</taxon>
        <taxon>Coleophoma</taxon>
    </lineage>
</organism>